<dbReference type="AlphaFoldDB" id="A0A383B8G6"/>
<dbReference type="InterPro" id="IPR017476">
    <property type="entry name" value="UDP-Glc/GDP-Man"/>
</dbReference>
<protein>
    <recommendedName>
        <fullName evidence="1">UDP-glucose/GDP-mannose dehydrogenase N-terminal domain-containing protein</fullName>
    </recommendedName>
</protein>
<dbReference type="PIRSF" id="PIRSF000124">
    <property type="entry name" value="UDPglc_GDPman_dh"/>
    <property type="match status" value="1"/>
</dbReference>
<organism evidence="2">
    <name type="scientific">marine metagenome</name>
    <dbReference type="NCBI Taxonomy" id="408172"/>
    <lineage>
        <taxon>unclassified sequences</taxon>
        <taxon>metagenomes</taxon>
        <taxon>ecological metagenomes</taxon>
    </lineage>
</organism>
<reference evidence="2" key="1">
    <citation type="submission" date="2018-05" db="EMBL/GenBank/DDBJ databases">
        <authorList>
            <person name="Lanie J.A."/>
            <person name="Ng W.-L."/>
            <person name="Kazmierczak K.M."/>
            <person name="Andrzejewski T.M."/>
            <person name="Davidsen T.M."/>
            <person name="Wayne K.J."/>
            <person name="Tettelin H."/>
            <person name="Glass J.I."/>
            <person name="Rusch D."/>
            <person name="Podicherti R."/>
            <person name="Tsui H.-C.T."/>
            <person name="Winkler M.E."/>
        </authorList>
    </citation>
    <scope>NUCLEOTIDE SEQUENCE</scope>
</reference>
<feature type="non-terminal residue" evidence="2">
    <location>
        <position position="211"/>
    </location>
</feature>
<accession>A0A383B8G6</accession>
<dbReference type="NCBIfam" id="TIGR03026">
    <property type="entry name" value="NDP-sugDHase"/>
    <property type="match status" value="1"/>
</dbReference>
<evidence type="ECO:0000259" key="1">
    <source>
        <dbReference type="Pfam" id="PF03721"/>
    </source>
</evidence>
<dbReference type="InterPro" id="IPR001732">
    <property type="entry name" value="UDP-Glc/GDP-Man_DH_N"/>
</dbReference>
<proteinExistence type="predicted"/>
<dbReference type="Gene3D" id="3.40.50.720">
    <property type="entry name" value="NAD(P)-binding Rossmann-like Domain"/>
    <property type="match status" value="1"/>
</dbReference>
<dbReference type="Pfam" id="PF03721">
    <property type="entry name" value="UDPG_MGDP_dh_N"/>
    <property type="match status" value="1"/>
</dbReference>
<dbReference type="InterPro" id="IPR028357">
    <property type="entry name" value="UDPglc_DH_bac"/>
</dbReference>
<dbReference type="GO" id="GO:0003979">
    <property type="term" value="F:UDP-glucose 6-dehydrogenase activity"/>
    <property type="evidence" value="ECO:0007669"/>
    <property type="project" value="InterPro"/>
</dbReference>
<dbReference type="PANTHER" id="PTHR43750">
    <property type="entry name" value="UDP-GLUCOSE 6-DEHYDROGENASE TUAD"/>
    <property type="match status" value="1"/>
</dbReference>
<dbReference type="GO" id="GO:0000271">
    <property type="term" value="P:polysaccharide biosynthetic process"/>
    <property type="evidence" value="ECO:0007669"/>
    <property type="project" value="InterPro"/>
</dbReference>
<dbReference type="GO" id="GO:0051287">
    <property type="term" value="F:NAD binding"/>
    <property type="evidence" value="ECO:0007669"/>
    <property type="project" value="InterPro"/>
</dbReference>
<dbReference type="Gene3D" id="1.20.5.100">
    <property type="entry name" value="Cytochrome c1, transmembrane anchor, C-terminal"/>
    <property type="match status" value="1"/>
</dbReference>
<dbReference type="PANTHER" id="PTHR43750:SF3">
    <property type="entry name" value="UDP-GLUCOSE 6-DEHYDROGENASE TUAD"/>
    <property type="match status" value="1"/>
</dbReference>
<gene>
    <name evidence="2" type="ORF">METZ01_LOCUS469271</name>
</gene>
<sequence length="211" mass="22781">MGTGYVGLVSGACLADFGNAVVAVDIDETRVELLRSGEVPIYEPGLEELVGRNRESGRLSFSSDVAFAIQSSEIVFICVGTPSLPSGEVDMSFVHNAARTIGQYMEDFKIVVNKSTVPVGTGDEVEQIIRKVRPDADFDVVSNPEFLREGSAIDDFMHPDRVVIGAGSQRAMEAVVDVYRPLYQNDTPMVLTGIQSAEMIKYASNALLAAK</sequence>
<dbReference type="InterPro" id="IPR036291">
    <property type="entry name" value="NAD(P)-bd_dom_sf"/>
</dbReference>
<name>A0A383B8G6_9ZZZZ</name>
<dbReference type="PIRSF" id="PIRSF500134">
    <property type="entry name" value="UDPglc_DH_bac"/>
    <property type="match status" value="1"/>
</dbReference>
<dbReference type="SUPFAM" id="SSF51735">
    <property type="entry name" value="NAD(P)-binding Rossmann-fold domains"/>
    <property type="match status" value="1"/>
</dbReference>
<evidence type="ECO:0000313" key="2">
    <source>
        <dbReference type="EMBL" id="SVE16417.1"/>
    </source>
</evidence>
<feature type="domain" description="UDP-glucose/GDP-mannose dehydrogenase N-terminal" evidence="1">
    <location>
        <begin position="1"/>
        <end position="174"/>
    </location>
</feature>
<dbReference type="EMBL" id="UINC01198456">
    <property type="protein sequence ID" value="SVE16417.1"/>
    <property type="molecule type" value="Genomic_DNA"/>
</dbReference>